<dbReference type="Proteomes" id="UP000092743">
    <property type="component" value="Chromosome"/>
</dbReference>
<dbReference type="PROSITE" id="PS50975">
    <property type="entry name" value="ATP_GRASP"/>
    <property type="match status" value="1"/>
</dbReference>
<gene>
    <name evidence="3" type="ORF">BT246_60740</name>
</gene>
<dbReference type="Gene3D" id="3.40.50.20">
    <property type="match status" value="1"/>
</dbReference>
<keyword evidence="1" id="KW-0547">Nucleotide-binding</keyword>
<proteinExistence type="predicted"/>
<evidence type="ECO:0000313" key="4">
    <source>
        <dbReference type="Proteomes" id="UP000092743"/>
    </source>
</evidence>
<organism evidence="3 4">
    <name type="scientific">Bacillus thuringiensis</name>
    <dbReference type="NCBI Taxonomy" id="1428"/>
    <lineage>
        <taxon>Bacteria</taxon>
        <taxon>Bacillati</taxon>
        <taxon>Bacillota</taxon>
        <taxon>Bacilli</taxon>
        <taxon>Bacillales</taxon>
        <taxon>Bacillaceae</taxon>
        <taxon>Bacillus</taxon>
        <taxon>Bacillus cereus group</taxon>
    </lineage>
</organism>
<dbReference type="AlphaFoldDB" id="A0A9W3SHK6"/>
<dbReference type="SUPFAM" id="SSF52440">
    <property type="entry name" value="PreATP-grasp domain"/>
    <property type="match status" value="1"/>
</dbReference>
<dbReference type="Gene3D" id="3.30.470.20">
    <property type="entry name" value="ATP-grasp fold, B domain"/>
    <property type="match status" value="1"/>
</dbReference>
<dbReference type="Gene3D" id="3.30.1490.20">
    <property type="entry name" value="ATP-grasp fold, A domain"/>
    <property type="match status" value="1"/>
</dbReference>
<evidence type="ECO:0000256" key="1">
    <source>
        <dbReference type="PROSITE-ProRule" id="PRU00409"/>
    </source>
</evidence>
<sequence length="371" mass="41837">MKKRVLILGVAAVQMDAILELKKVGYETYACAMAKDGPGADVADHFAEINILDSEAIIDYIEKNQISVVYSTGSDLAMPIASLISEKLEMPHFVSEKTARICNNKDLMRKTLGNDFEGNVKFQVVKSEDDELKMEFPFILKPADSQGQRGVKLVQNRGEYVESYKAATEYSRSGLVILEQYISGPELSVNGYLVNGKVKYLVASDRETWPEYTGLIHKHIVPTVNLTSNTTSLLNGIIEAACAKLEIKNGPVYAQMKLEEGMPYIIEITPRLDGCHMWNLLSYYNEVNLMKLTFEHLLNGDTSELENVKKNPNDKYILEFICQKPNTAADYLAFENQIENSLDSFNYYKQGDNIRPVNGKNDKIGYFIYKD</sequence>
<dbReference type="InterPro" id="IPR011761">
    <property type="entry name" value="ATP-grasp"/>
</dbReference>
<evidence type="ECO:0000259" key="2">
    <source>
        <dbReference type="PROSITE" id="PS50975"/>
    </source>
</evidence>
<feature type="domain" description="ATP-grasp" evidence="2">
    <location>
        <begin position="109"/>
        <end position="298"/>
    </location>
</feature>
<accession>A0A9W3SHK6</accession>
<keyword evidence="1" id="KW-0067">ATP-binding</keyword>
<dbReference type="PANTHER" id="PTHR11609">
    <property type="entry name" value="PURINE BIOSYNTHESIS PROTEIN 6/7, PUR6/7"/>
    <property type="match status" value="1"/>
</dbReference>
<dbReference type="Pfam" id="PF13535">
    <property type="entry name" value="ATP-grasp_4"/>
    <property type="match status" value="1"/>
</dbReference>
<dbReference type="InterPro" id="IPR013815">
    <property type="entry name" value="ATP_grasp_subdomain_1"/>
</dbReference>
<dbReference type="GO" id="GO:0046872">
    <property type="term" value="F:metal ion binding"/>
    <property type="evidence" value="ECO:0007669"/>
    <property type="project" value="InterPro"/>
</dbReference>
<evidence type="ECO:0000313" key="3">
    <source>
        <dbReference type="EMBL" id="ANS51369.1"/>
    </source>
</evidence>
<dbReference type="RefSeq" id="WP_000747557.1">
    <property type="nucleotide sequence ID" value="NZ_CP015350.1"/>
</dbReference>
<name>A0A9W3SHK6_BACTU</name>
<reference evidence="3 4" key="1">
    <citation type="submission" date="2016-04" db="EMBL/GenBank/DDBJ databases">
        <title>High quality genome of the nematocidal Bacillus thuringiensis MYBT18246.</title>
        <authorList>
            <person name="Hollensteiner J."/>
            <person name="Poehlein A."/>
            <person name="Sproeer C."/>
            <person name="Bunk B."/>
            <person name="Rosenstiel P."/>
            <person name="Schulenburg H."/>
            <person name="Liesegang H."/>
        </authorList>
    </citation>
    <scope>NUCLEOTIDE SEQUENCE [LARGE SCALE GENOMIC DNA]</scope>
    <source>
        <strain evidence="3 4">MYBT18246</strain>
    </source>
</reference>
<dbReference type="InterPro" id="IPR016185">
    <property type="entry name" value="PreATP-grasp_dom_sf"/>
</dbReference>
<protein>
    <recommendedName>
        <fullName evidence="2">ATP-grasp domain-containing protein</fullName>
    </recommendedName>
</protein>
<dbReference type="PANTHER" id="PTHR11609:SF5">
    <property type="entry name" value="PHOSPHORIBOSYLAMINOIMIDAZOLE CARBOXYLASE"/>
    <property type="match status" value="1"/>
</dbReference>
<dbReference type="GO" id="GO:0005829">
    <property type="term" value="C:cytosol"/>
    <property type="evidence" value="ECO:0007669"/>
    <property type="project" value="TreeGrafter"/>
</dbReference>
<dbReference type="EMBL" id="CP015350">
    <property type="protein sequence ID" value="ANS51369.1"/>
    <property type="molecule type" value="Genomic_DNA"/>
</dbReference>
<dbReference type="SUPFAM" id="SSF56059">
    <property type="entry name" value="Glutathione synthetase ATP-binding domain-like"/>
    <property type="match status" value="1"/>
</dbReference>
<dbReference type="GO" id="GO:0005524">
    <property type="term" value="F:ATP binding"/>
    <property type="evidence" value="ECO:0007669"/>
    <property type="project" value="UniProtKB-UniRule"/>
</dbReference>